<dbReference type="OrthoDB" id="2990038at2"/>
<name>A0A5R9GD33_9BACL</name>
<dbReference type="EMBL" id="VCIW01000003">
    <property type="protein sequence ID" value="TLS53019.1"/>
    <property type="molecule type" value="Genomic_DNA"/>
</dbReference>
<proteinExistence type="predicted"/>
<gene>
    <name evidence="1" type="primary">mciZ</name>
    <name evidence="1" type="ORF">FE782_06525</name>
</gene>
<dbReference type="Proteomes" id="UP000309676">
    <property type="component" value="Unassembled WGS sequence"/>
</dbReference>
<comment type="caution">
    <text evidence="1">The sequence shown here is derived from an EMBL/GenBank/DDBJ whole genome shotgun (WGS) entry which is preliminary data.</text>
</comment>
<evidence type="ECO:0000313" key="2">
    <source>
        <dbReference type="Proteomes" id="UP000309676"/>
    </source>
</evidence>
<keyword evidence="2" id="KW-1185">Reference proteome</keyword>
<sequence>MKGYYGSKRLRLVGKGWEVREKLRHIQRQADDPSTTLAAWLRQPPALRPALAPASIRSASAYSPHDSIADSRSYPMA</sequence>
<dbReference type="InterPro" id="IPR025177">
    <property type="entry name" value="MciZ"/>
</dbReference>
<dbReference type="AlphaFoldDB" id="A0A5R9GD33"/>
<protein>
    <submittedName>
        <fullName evidence="1">Z-ring formation inhibitor MciZ</fullName>
    </submittedName>
</protein>
<organism evidence="1 2">
    <name type="scientific">Paenibacillus antri</name>
    <dbReference type="NCBI Taxonomy" id="2582848"/>
    <lineage>
        <taxon>Bacteria</taxon>
        <taxon>Bacillati</taxon>
        <taxon>Bacillota</taxon>
        <taxon>Bacilli</taxon>
        <taxon>Bacillales</taxon>
        <taxon>Paenibacillaceae</taxon>
        <taxon>Paenibacillus</taxon>
    </lineage>
</organism>
<dbReference type="Pfam" id="PF13072">
    <property type="entry name" value="MciZ"/>
    <property type="match status" value="1"/>
</dbReference>
<evidence type="ECO:0000313" key="1">
    <source>
        <dbReference type="EMBL" id="TLS53019.1"/>
    </source>
</evidence>
<dbReference type="RefSeq" id="WP_138193260.1">
    <property type="nucleotide sequence ID" value="NZ_VCIW01000003.1"/>
</dbReference>
<reference evidence="1 2" key="1">
    <citation type="submission" date="2019-05" db="EMBL/GenBank/DDBJ databases">
        <authorList>
            <person name="Narsing Rao M.P."/>
            <person name="Li W.J."/>
        </authorList>
    </citation>
    <scope>NUCLEOTIDE SEQUENCE [LARGE SCALE GENOMIC DNA]</scope>
    <source>
        <strain evidence="1 2">SYSU_K30003</strain>
    </source>
</reference>
<accession>A0A5R9GD33</accession>